<keyword evidence="4" id="KW-1185">Reference proteome</keyword>
<evidence type="ECO:0000259" key="2">
    <source>
        <dbReference type="PROSITE" id="PS50042"/>
    </source>
</evidence>
<feature type="transmembrane region" description="Helical" evidence="1">
    <location>
        <begin position="26"/>
        <end position="42"/>
    </location>
</feature>
<keyword evidence="1" id="KW-0812">Transmembrane</keyword>
<dbReference type="SUPFAM" id="SSF51206">
    <property type="entry name" value="cAMP-binding domain-like"/>
    <property type="match status" value="1"/>
</dbReference>
<dbReference type="InterPro" id="IPR014710">
    <property type="entry name" value="RmlC-like_jellyroll"/>
</dbReference>
<accession>A0A1I6MI03</accession>
<keyword evidence="1" id="KW-0472">Membrane</keyword>
<organism evidence="3 4">
    <name type="scientific">Yoonia litorea</name>
    <dbReference type="NCBI Taxonomy" id="1123755"/>
    <lineage>
        <taxon>Bacteria</taxon>
        <taxon>Pseudomonadati</taxon>
        <taxon>Pseudomonadota</taxon>
        <taxon>Alphaproteobacteria</taxon>
        <taxon>Rhodobacterales</taxon>
        <taxon>Paracoccaceae</taxon>
        <taxon>Yoonia</taxon>
    </lineage>
</organism>
<dbReference type="Pfam" id="PF00027">
    <property type="entry name" value="cNMP_binding"/>
    <property type="match status" value="1"/>
</dbReference>
<feature type="domain" description="Cyclic nucleotide-binding" evidence="2">
    <location>
        <begin position="93"/>
        <end position="172"/>
    </location>
</feature>
<dbReference type="PANTHER" id="PTHR24567:SF68">
    <property type="entry name" value="DNA-BINDING TRANSCRIPTIONAL DUAL REGULATOR CRP"/>
    <property type="match status" value="1"/>
</dbReference>
<gene>
    <name evidence="3" type="ORF">SAMN05444714_1829</name>
</gene>
<evidence type="ECO:0000256" key="1">
    <source>
        <dbReference type="SAM" id="Phobius"/>
    </source>
</evidence>
<dbReference type="CDD" id="cd00038">
    <property type="entry name" value="CAP_ED"/>
    <property type="match status" value="1"/>
</dbReference>
<dbReference type="STRING" id="1123755.SAMN05444714_1829"/>
<dbReference type="GO" id="GO:0005829">
    <property type="term" value="C:cytosol"/>
    <property type="evidence" value="ECO:0007669"/>
    <property type="project" value="TreeGrafter"/>
</dbReference>
<dbReference type="Gene3D" id="2.60.120.10">
    <property type="entry name" value="Jelly Rolls"/>
    <property type="match status" value="1"/>
</dbReference>
<protein>
    <submittedName>
        <fullName evidence="3">Cyclic nucleotide-binding domain-containing protein</fullName>
    </submittedName>
</protein>
<dbReference type="GO" id="GO:0003700">
    <property type="term" value="F:DNA-binding transcription factor activity"/>
    <property type="evidence" value="ECO:0007669"/>
    <property type="project" value="TreeGrafter"/>
</dbReference>
<dbReference type="EMBL" id="FOZM01000001">
    <property type="protein sequence ID" value="SFS15241.1"/>
    <property type="molecule type" value="Genomic_DNA"/>
</dbReference>
<reference evidence="3 4" key="1">
    <citation type="submission" date="2016-10" db="EMBL/GenBank/DDBJ databases">
        <authorList>
            <person name="de Groot N.N."/>
        </authorList>
    </citation>
    <scope>NUCLEOTIDE SEQUENCE [LARGE SCALE GENOMIC DNA]</scope>
    <source>
        <strain evidence="3 4">DSM 29433</strain>
    </source>
</reference>
<dbReference type="SMART" id="SM00100">
    <property type="entry name" value="cNMP"/>
    <property type="match status" value="1"/>
</dbReference>
<dbReference type="OrthoDB" id="9786503at2"/>
<dbReference type="InterPro" id="IPR000595">
    <property type="entry name" value="cNMP-bd_dom"/>
</dbReference>
<dbReference type="RefSeq" id="WP_090206682.1">
    <property type="nucleotide sequence ID" value="NZ_FOZM01000001.1"/>
</dbReference>
<evidence type="ECO:0000313" key="3">
    <source>
        <dbReference type="EMBL" id="SFS15241.1"/>
    </source>
</evidence>
<proteinExistence type="predicted"/>
<keyword evidence="1" id="KW-1133">Transmembrane helix</keyword>
<dbReference type="Proteomes" id="UP000198926">
    <property type="component" value="Unassembled WGS sequence"/>
</dbReference>
<dbReference type="InterPro" id="IPR018490">
    <property type="entry name" value="cNMP-bd_dom_sf"/>
</dbReference>
<name>A0A1I6MI03_9RHOB</name>
<dbReference type="PANTHER" id="PTHR24567">
    <property type="entry name" value="CRP FAMILY TRANSCRIPTIONAL REGULATORY PROTEIN"/>
    <property type="match status" value="1"/>
</dbReference>
<dbReference type="PROSITE" id="PS50042">
    <property type="entry name" value="CNMP_BINDING_3"/>
    <property type="match status" value="1"/>
</dbReference>
<dbReference type="AlphaFoldDB" id="A0A1I6MI03"/>
<evidence type="ECO:0000313" key="4">
    <source>
        <dbReference type="Proteomes" id="UP000198926"/>
    </source>
</evidence>
<sequence length="210" mass="23346">MMAYVEIAGWLGTLLTFTAYSMRNMLPLRIIALAANLAFMTYGALVPVYPMLVLHLGLFPLNAFRLYEIQRGMRRMKEVRSGKQPLDVLTPFLKTKAYKKGDTIFSQGDKPDKVYLLETGAISLPEVNVRLEGPSLFGEMAYFTNAAERTTSAVCASDCTIAAVDGKTFMGLYRQHPEFGHYVIALIASRLITSDPARRAAYEGFVVKAE</sequence>
<dbReference type="InterPro" id="IPR050397">
    <property type="entry name" value="Env_Response_Regulators"/>
</dbReference>